<dbReference type="WBParaSite" id="GPUH_0002047801-mRNA-1">
    <property type="protein sequence ID" value="GPUH_0002047801-mRNA-1"/>
    <property type="gene ID" value="GPUH_0002047801"/>
</dbReference>
<organism evidence="1">
    <name type="scientific">Gongylonema pulchrum</name>
    <dbReference type="NCBI Taxonomy" id="637853"/>
    <lineage>
        <taxon>Eukaryota</taxon>
        <taxon>Metazoa</taxon>
        <taxon>Ecdysozoa</taxon>
        <taxon>Nematoda</taxon>
        <taxon>Chromadorea</taxon>
        <taxon>Rhabditida</taxon>
        <taxon>Spirurina</taxon>
        <taxon>Spiruromorpha</taxon>
        <taxon>Spiruroidea</taxon>
        <taxon>Gongylonematidae</taxon>
        <taxon>Gongylonema</taxon>
    </lineage>
</organism>
<sequence length="136" mass="15477">LRFFIFFRNFVETGEIAGVFEANNQEPLLLRWNTPARYYGCRLSETLASVKGGLSFDCPKFFIVYDVKTNFGSVAMFTGSNMADQLRAAVCLELVLCRGMIPTPTELDEVMEGLESAGWSVNKHRLVFDHWTYSEK</sequence>
<accession>A0A183EHL2</accession>
<protein>
    <submittedName>
        <fullName evidence="1">ADF-H domain-containing protein</fullName>
    </submittedName>
</protein>
<dbReference type="AlphaFoldDB" id="A0A183EHL2"/>
<proteinExistence type="predicted"/>
<evidence type="ECO:0000313" key="1">
    <source>
        <dbReference type="WBParaSite" id="GPUH_0002047801-mRNA-1"/>
    </source>
</evidence>
<reference evidence="1" key="1">
    <citation type="submission" date="2016-06" db="UniProtKB">
        <authorList>
            <consortium name="WormBaseParasite"/>
        </authorList>
    </citation>
    <scope>IDENTIFICATION</scope>
</reference>
<name>A0A183EHL2_9BILA</name>